<dbReference type="OrthoDB" id="7744280at2"/>
<keyword evidence="1" id="KW-0732">Signal</keyword>
<dbReference type="GeneID" id="90766181"/>
<proteinExistence type="predicted"/>
<evidence type="ECO:0000313" key="2">
    <source>
        <dbReference type="EMBL" id="QBK29588.1"/>
    </source>
</evidence>
<dbReference type="Proteomes" id="UP000293719">
    <property type="component" value="Chromosome"/>
</dbReference>
<dbReference type="KEGG" id="rpod:E0E05_02640"/>
<sequence length="129" mass="12894">MNARHRIARPGTRAIAARLALVMALVLAAFAHRPAAATPSGMTALQIARYVLPDGSLPVLCLPGHEGVTADVCEFCLIAGSAAPPGPGACLPVRHRCVAGAVGAFAQAGPPVAATHLQTAPSRGPPPAA</sequence>
<feature type="chain" id="PRO_5020448827" description="DUF2946 domain-containing protein" evidence="1">
    <location>
        <begin position="32"/>
        <end position="129"/>
    </location>
</feature>
<reference evidence="2 3" key="1">
    <citation type="journal article" date="2017" name="Int. J. Syst. Evol. Microbiol.">
        <title>Roseitalea porphyridii gen. nov., sp. nov., isolated from a red alga, and reclassification of Hoeflea suaedae Chung et al. 2013 as Pseudohoeflea suaedae gen. nov., comb. nov.</title>
        <authorList>
            <person name="Hyeon J.W."/>
            <person name="Jeong S.E."/>
            <person name="Baek K."/>
            <person name="Jeon C.O."/>
        </authorList>
    </citation>
    <scope>NUCLEOTIDE SEQUENCE [LARGE SCALE GENOMIC DNA]</scope>
    <source>
        <strain evidence="2 3">MA7-20</strain>
    </source>
</reference>
<organism evidence="2 3">
    <name type="scientific">Roseitalea porphyridii</name>
    <dbReference type="NCBI Taxonomy" id="1852022"/>
    <lineage>
        <taxon>Bacteria</taxon>
        <taxon>Pseudomonadati</taxon>
        <taxon>Pseudomonadota</taxon>
        <taxon>Alphaproteobacteria</taxon>
        <taxon>Hyphomicrobiales</taxon>
        <taxon>Ahrensiaceae</taxon>
        <taxon>Roseitalea</taxon>
    </lineage>
</organism>
<accession>A0A4V1A3M0</accession>
<evidence type="ECO:0000256" key="1">
    <source>
        <dbReference type="SAM" id="SignalP"/>
    </source>
</evidence>
<dbReference type="AlphaFoldDB" id="A0A4V1A3M0"/>
<keyword evidence="3" id="KW-1185">Reference proteome</keyword>
<name>A0A4V1A3M0_9HYPH</name>
<protein>
    <recommendedName>
        <fullName evidence="4">DUF2946 domain-containing protein</fullName>
    </recommendedName>
</protein>
<evidence type="ECO:0000313" key="3">
    <source>
        <dbReference type="Proteomes" id="UP000293719"/>
    </source>
</evidence>
<dbReference type="RefSeq" id="WP_131615303.1">
    <property type="nucleotide sequence ID" value="NZ_CP036532.1"/>
</dbReference>
<gene>
    <name evidence="2" type="ORF">E0E05_02640</name>
</gene>
<feature type="signal peptide" evidence="1">
    <location>
        <begin position="1"/>
        <end position="31"/>
    </location>
</feature>
<evidence type="ECO:0008006" key="4">
    <source>
        <dbReference type="Google" id="ProtNLM"/>
    </source>
</evidence>
<dbReference type="EMBL" id="CP036532">
    <property type="protein sequence ID" value="QBK29588.1"/>
    <property type="molecule type" value="Genomic_DNA"/>
</dbReference>